<dbReference type="RefSeq" id="XP_033379647.1">
    <property type="nucleotide sequence ID" value="XM_033534136.1"/>
</dbReference>
<dbReference type="SUPFAM" id="SSF51445">
    <property type="entry name" value="(Trans)glycosidases"/>
    <property type="match status" value="1"/>
</dbReference>
<keyword evidence="6" id="KW-0964">Secreted</keyword>
<evidence type="ECO:0000256" key="5">
    <source>
        <dbReference type="ARBA" id="ARBA00012744"/>
    </source>
</evidence>
<comment type="subcellular location">
    <subcellularLocation>
        <location evidence="2">Secreted</location>
    </subcellularLocation>
</comment>
<comment type="pathway">
    <text evidence="3">Glycan metabolism; cellulose degradation.</text>
</comment>
<evidence type="ECO:0000256" key="16">
    <source>
        <dbReference type="ARBA" id="ARBA00041601"/>
    </source>
</evidence>
<comment type="function">
    <text evidence="13">Beta-glucosidases are one of a number of cellulolytic enzymes involved in the degradation of cellulosic biomass. Catalyzes the last step releasing glucose from the inhibitory cellobiose.</text>
</comment>
<keyword evidence="8 20" id="KW-0378">Hydrolase</keyword>
<evidence type="ECO:0000256" key="2">
    <source>
        <dbReference type="ARBA" id="ARBA00004613"/>
    </source>
</evidence>
<feature type="domain" description="Fibronectin type III-like" evidence="19">
    <location>
        <begin position="705"/>
        <end position="777"/>
    </location>
</feature>
<dbReference type="InterPro" id="IPR001764">
    <property type="entry name" value="Glyco_hydro_3_N"/>
</dbReference>
<dbReference type="GO" id="GO:0008422">
    <property type="term" value="F:beta-glucosidase activity"/>
    <property type="evidence" value="ECO:0007669"/>
    <property type="project" value="UniProtKB-EC"/>
</dbReference>
<dbReference type="InterPro" id="IPR013783">
    <property type="entry name" value="Ig-like_fold"/>
</dbReference>
<evidence type="ECO:0000256" key="18">
    <source>
        <dbReference type="SAM" id="SignalP"/>
    </source>
</evidence>
<protein>
    <recommendedName>
        <fullName evidence="14">Probable beta-glucosidase G</fullName>
        <ecNumber evidence="5">3.2.1.21</ecNumber>
    </recommendedName>
    <alternativeName>
        <fullName evidence="15">Beta-D-glucoside glucohydrolase G</fullName>
    </alternativeName>
    <alternativeName>
        <fullName evidence="16">Cellobiase G</fullName>
    </alternativeName>
    <alternativeName>
        <fullName evidence="17">Gentiobiase G</fullName>
    </alternativeName>
</protein>
<feature type="chain" id="PRO_5025365766" description="Probable beta-glucosidase G" evidence="18">
    <location>
        <begin position="20"/>
        <end position="789"/>
    </location>
</feature>
<evidence type="ECO:0000256" key="9">
    <source>
        <dbReference type="ARBA" id="ARBA00023180"/>
    </source>
</evidence>
<evidence type="ECO:0000256" key="10">
    <source>
        <dbReference type="ARBA" id="ARBA00023277"/>
    </source>
</evidence>
<evidence type="ECO:0000256" key="13">
    <source>
        <dbReference type="ARBA" id="ARBA00024983"/>
    </source>
</evidence>
<evidence type="ECO:0000256" key="4">
    <source>
        <dbReference type="ARBA" id="ARBA00005336"/>
    </source>
</evidence>
<evidence type="ECO:0000256" key="8">
    <source>
        <dbReference type="ARBA" id="ARBA00022801"/>
    </source>
</evidence>
<evidence type="ECO:0000256" key="7">
    <source>
        <dbReference type="ARBA" id="ARBA00022729"/>
    </source>
</evidence>
<feature type="signal peptide" evidence="18">
    <location>
        <begin position="1"/>
        <end position="19"/>
    </location>
</feature>
<gene>
    <name evidence="20" type="ORF">BU24DRAFT_495515</name>
</gene>
<evidence type="ECO:0000256" key="6">
    <source>
        <dbReference type="ARBA" id="ARBA00022525"/>
    </source>
</evidence>
<dbReference type="Pfam" id="PF01915">
    <property type="entry name" value="Glyco_hydro_3_C"/>
    <property type="match status" value="1"/>
</dbReference>
<dbReference type="SUPFAM" id="SSF52279">
    <property type="entry name" value="Beta-D-glucan exohydrolase, C-terminal domain"/>
    <property type="match status" value="1"/>
</dbReference>
<dbReference type="GO" id="GO:0005576">
    <property type="term" value="C:extracellular region"/>
    <property type="evidence" value="ECO:0007669"/>
    <property type="project" value="UniProtKB-SubCell"/>
</dbReference>
<accession>A0A6A5XE50</accession>
<dbReference type="AlphaFoldDB" id="A0A6A5XE50"/>
<dbReference type="InterPro" id="IPR036881">
    <property type="entry name" value="Glyco_hydro_3_C_sf"/>
</dbReference>
<keyword evidence="7 18" id="KW-0732">Signal</keyword>
<dbReference type="PRINTS" id="PR00133">
    <property type="entry name" value="GLHYDRLASE3"/>
</dbReference>
<dbReference type="EC" id="3.2.1.21" evidence="5"/>
<keyword evidence="21" id="KW-1185">Reference proteome</keyword>
<evidence type="ECO:0000256" key="15">
    <source>
        <dbReference type="ARBA" id="ARBA00041276"/>
    </source>
</evidence>
<dbReference type="InterPro" id="IPR036962">
    <property type="entry name" value="Glyco_hydro_3_N_sf"/>
</dbReference>
<dbReference type="InterPro" id="IPR026891">
    <property type="entry name" value="Fn3-like"/>
</dbReference>
<evidence type="ECO:0000259" key="19">
    <source>
        <dbReference type="SMART" id="SM01217"/>
    </source>
</evidence>
<dbReference type="PANTHER" id="PTHR42715">
    <property type="entry name" value="BETA-GLUCOSIDASE"/>
    <property type="match status" value="1"/>
</dbReference>
<organism evidence="20 21">
    <name type="scientific">Aaosphaeria arxii CBS 175.79</name>
    <dbReference type="NCBI Taxonomy" id="1450172"/>
    <lineage>
        <taxon>Eukaryota</taxon>
        <taxon>Fungi</taxon>
        <taxon>Dikarya</taxon>
        <taxon>Ascomycota</taxon>
        <taxon>Pezizomycotina</taxon>
        <taxon>Dothideomycetes</taxon>
        <taxon>Pleosporomycetidae</taxon>
        <taxon>Pleosporales</taxon>
        <taxon>Pleosporales incertae sedis</taxon>
        <taxon>Aaosphaeria</taxon>
    </lineage>
</organism>
<reference evidence="20" key="1">
    <citation type="journal article" date="2020" name="Stud. Mycol.">
        <title>101 Dothideomycetes genomes: a test case for predicting lifestyles and emergence of pathogens.</title>
        <authorList>
            <person name="Haridas S."/>
            <person name="Albert R."/>
            <person name="Binder M."/>
            <person name="Bloem J."/>
            <person name="Labutti K."/>
            <person name="Salamov A."/>
            <person name="Andreopoulos B."/>
            <person name="Baker S."/>
            <person name="Barry K."/>
            <person name="Bills G."/>
            <person name="Bluhm B."/>
            <person name="Cannon C."/>
            <person name="Castanera R."/>
            <person name="Culley D."/>
            <person name="Daum C."/>
            <person name="Ezra D."/>
            <person name="Gonzalez J."/>
            <person name="Henrissat B."/>
            <person name="Kuo A."/>
            <person name="Liang C."/>
            <person name="Lipzen A."/>
            <person name="Lutzoni F."/>
            <person name="Magnuson J."/>
            <person name="Mondo S."/>
            <person name="Nolan M."/>
            <person name="Ohm R."/>
            <person name="Pangilinan J."/>
            <person name="Park H.-J."/>
            <person name="Ramirez L."/>
            <person name="Alfaro M."/>
            <person name="Sun H."/>
            <person name="Tritt A."/>
            <person name="Yoshinaga Y."/>
            <person name="Zwiers L.-H."/>
            <person name="Turgeon B."/>
            <person name="Goodwin S."/>
            <person name="Spatafora J."/>
            <person name="Crous P."/>
            <person name="Grigoriev I."/>
        </authorList>
    </citation>
    <scope>NUCLEOTIDE SEQUENCE</scope>
    <source>
        <strain evidence="20">CBS 175.79</strain>
    </source>
</reference>
<dbReference type="Pfam" id="PF14310">
    <property type="entry name" value="Fn3-like"/>
    <property type="match status" value="1"/>
</dbReference>
<evidence type="ECO:0000256" key="11">
    <source>
        <dbReference type="ARBA" id="ARBA00023295"/>
    </source>
</evidence>
<dbReference type="InterPro" id="IPR017853">
    <property type="entry name" value="GH"/>
</dbReference>
<keyword evidence="12" id="KW-0624">Polysaccharide degradation</keyword>
<dbReference type="Proteomes" id="UP000799778">
    <property type="component" value="Unassembled WGS sequence"/>
</dbReference>
<name>A0A6A5XE50_9PLEO</name>
<dbReference type="SMART" id="SM01217">
    <property type="entry name" value="Fn3_like"/>
    <property type="match status" value="1"/>
</dbReference>
<sequence length="789" mass="85400">MQIISTSLALLVLGDIVGAFGSAAKRGEHENLPWEAATQKANEFISQLNITEKARIVTGSLNFGGRGCIGNILPIERLNFSGICLQDGPTAMNRADLVSVFPSGITVAASWDRELIYQRGRALGEEFRGKGAHVILGPVAGPLGRHPLGGRNWEGFSPDPYLTGVAMEETIKGIQSMGIQACAKHYIGNEQEVQRSNTFVNGTEIAAISSNIDDRTLHELYLWPFANSVKANVSSFMCSYNRLNQTYACENDNILNQVLKKELGFQGYVMSDWFATHSGPKSINAGLDLDMPGVIDAASLITGDSYFGGNITKYLDEGSVAEERLDDMIRRIMTQYYLLKQDNSNFPETDPTLLMTLAASVGQFFGIPEIPGGLVARDVRGDHAQLIRQMAAEATVLLKNTNETLPLKSPQSIAVFGNDANDPINGLYQGSNEDYEFGVVDIGGGSGTARHTYLVSPLQAIRARAERQNGTRFQHITNNALLARGDFSSLFPVPEVCLVFLGTWASEGQDRTELEADWNSTLVVENVAGRCPNTIVVTHSAGINSMPWADNPNVTAILAAHLPGQEAGNSVVDVLWGDVNPSGRLPYTIGKESKDFGPPIVNLTEAEVTSPTAWQANFVEGQLIDYRHFDSAGIDPLYDFGFGLSYTTFEVEGELGVESVSGGGNLTARTTPMNTAVPGGNPELWETILLAKTQVKNTGKRAGSAVPQLYVSFPGSEVPSGTPLQVLRGFDKVDLEPGESKVVSFNLQRRDLSYWNVDLQDWVLPAGAFEFKVGFSSRNTAVSASKALR</sequence>
<dbReference type="Gene3D" id="3.20.20.300">
    <property type="entry name" value="Glycoside hydrolase, family 3, N-terminal domain"/>
    <property type="match status" value="1"/>
</dbReference>
<dbReference type="Gene3D" id="2.60.40.10">
    <property type="entry name" value="Immunoglobulins"/>
    <property type="match status" value="1"/>
</dbReference>
<evidence type="ECO:0000313" key="20">
    <source>
        <dbReference type="EMBL" id="KAF2011308.1"/>
    </source>
</evidence>
<dbReference type="EMBL" id="ML978074">
    <property type="protein sequence ID" value="KAF2011308.1"/>
    <property type="molecule type" value="Genomic_DNA"/>
</dbReference>
<evidence type="ECO:0000256" key="1">
    <source>
        <dbReference type="ARBA" id="ARBA00000448"/>
    </source>
</evidence>
<dbReference type="OrthoDB" id="416222at2759"/>
<evidence type="ECO:0000256" key="3">
    <source>
        <dbReference type="ARBA" id="ARBA00004987"/>
    </source>
</evidence>
<keyword evidence="9" id="KW-0325">Glycoprotein</keyword>
<evidence type="ECO:0000256" key="12">
    <source>
        <dbReference type="ARBA" id="ARBA00023326"/>
    </source>
</evidence>
<dbReference type="GeneID" id="54291533"/>
<comment type="similarity">
    <text evidence="4">Belongs to the glycosyl hydrolase 3 family.</text>
</comment>
<comment type="catalytic activity">
    <reaction evidence="1">
        <text>Hydrolysis of terminal, non-reducing beta-D-glucosyl residues with release of beta-D-glucose.</text>
        <dbReference type="EC" id="3.2.1.21"/>
    </reaction>
</comment>
<keyword evidence="10" id="KW-0119">Carbohydrate metabolism</keyword>
<dbReference type="Gene3D" id="3.40.50.1700">
    <property type="entry name" value="Glycoside hydrolase family 3 C-terminal domain"/>
    <property type="match status" value="1"/>
</dbReference>
<dbReference type="Pfam" id="PF00933">
    <property type="entry name" value="Glyco_hydro_3"/>
    <property type="match status" value="1"/>
</dbReference>
<evidence type="ECO:0000256" key="17">
    <source>
        <dbReference type="ARBA" id="ARBA00041808"/>
    </source>
</evidence>
<evidence type="ECO:0000256" key="14">
    <source>
        <dbReference type="ARBA" id="ARBA00039579"/>
    </source>
</evidence>
<keyword evidence="11" id="KW-0326">Glycosidase</keyword>
<evidence type="ECO:0000313" key="21">
    <source>
        <dbReference type="Proteomes" id="UP000799778"/>
    </source>
</evidence>
<dbReference type="InterPro" id="IPR002772">
    <property type="entry name" value="Glyco_hydro_3_C"/>
</dbReference>
<proteinExistence type="inferred from homology"/>
<dbReference type="InterPro" id="IPR050288">
    <property type="entry name" value="Cellulose_deg_GH3"/>
</dbReference>
<dbReference type="PANTHER" id="PTHR42715:SF12">
    <property type="entry name" value="BETA-GLUCOSIDASE G-RELATED"/>
    <property type="match status" value="1"/>
</dbReference>
<dbReference type="FunFam" id="3.20.20.300:FF:000002">
    <property type="entry name" value="Probable beta-glucosidase"/>
    <property type="match status" value="1"/>
</dbReference>
<dbReference type="GO" id="GO:0009251">
    <property type="term" value="P:glucan catabolic process"/>
    <property type="evidence" value="ECO:0007669"/>
    <property type="project" value="TreeGrafter"/>
</dbReference>